<evidence type="ECO:0000313" key="2">
    <source>
        <dbReference type="Proteomes" id="UP000478090"/>
    </source>
</evidence>
<name>A0ABW9VJS8_9BURK</name>
<keyword evidence="2" id="KW-1185">Reference proteome</keyword>
<protein>
    <submittedName>
        <fullName evidence="1">Uncharacterized protein</fullName>
    </submittedName>
</protein>
<accession>A0ABW9VJS8</accession>
<sequence>MELLSDVDVAIVLNLARRNRRCVILFGQLRDFAIAAPVWGSHNARVELARGVHQSVARSPGAAERL</sequence>
<reference evidence="1 2" key="1">
    <citation type="submission" date="2019-12" db="EMBL/GenBank/DDBJ databases">
        <title>Novel species isolated from a subtropical stream in China.</title>
        <authorList>
            <person name="Lu H."/>
        </authorList>
    </citation>
    <scope>NUCLEOTIDE SEQUENCE [LARGE SCALE GENOMIC DNA]</scope>
    <source>
        <strain evidence="1 2">CY13W</strain>
    </source>
</reference>
<dbReference type="Proteomes" id="UP000478090">
    <property type="component" value="Unassembled WGS sequence"/>
</dbReference>
<comment type="caution">
    <text evidence="1">The sequence shown here is derived from an EMBL/GenBank/DDBJ whole genome shotgun (WGS) entry which is preliminary data.</text>
</comment>
<evidence type="ECO:0000313" key="1">
    <source>
        <dbReference type="EMBL" id="MYM39582.1"/>
    </source>
</evidence>
<dbReference type="EMBL" id="WWCM01000005">
    <property type="protein sequence ID" value="MYM39582.1"/>
    <property type="molecule type" value="Genomic_DNA"/>
</dbReference>
<dbReference type="RefSeq" id="WP_161038953.1">
    <property type="nucleotide sequence ID" value="NZ_WWCM01000005.1"/>
</dbReference>
<organism evidence="1 2">
    <name type="scientific">Duganella qianjiadongensis</name>
    <dbReference type="NCBI Taxonomy" id="2692176"/>
    <lineage>
        <taxon>Bacteria</taxon>
        <taxon>Pseudomonadati</taxon>
        <taxon>Pseudomonadota</taxon>
        <taxon>Betaproteobacteria</taxon>
        <taxon>Burkholderiales</taxon>
        <taxon>Oxalobacteraceae</taxon>
        <taxon>Telluria group</taxon>
        <taxon>Duganella</taxon>
    </lineage>
</organism>
<gene>
    <name evidence="1" type="ORF">GTP27_09600</name>
</gene>
<proteinExistence type="predicted"/>